<evidence type="ECO:0000313" key="1">
    <source>
        <dbReference type="EMBL" id="WEU40841.1"/>
    </source>
</evidence>
<proteinExistence type="predicted"/>
<dbReference type="EMBL" id="CP091871">
    <property type="protein sequence ID" value="WEU40841.1"/>
    <property type="molecule type" value="Genomic_DNA"/>
</dbReference>
<accession>A0AAF0IBW8</accession>
<dbReference type="KEGG" id="oyw:OdinLCB4_002690"/>
<gene>
    <name evidence="1" type="ORF">OdinLCB4_002690</name>
</gene>
<dbReference type="Proteomes" id="UP000186851">
    <property type="component" value="Chromosome"/>
</dbReference>
<reference evidence="1" key="1">
    <citation type="journal article" date="2017" name="Nature">
        <title>Asgard archaea illuminate the origin of eukaryotic cellular complexity.</title>
        <authorList>
            <person name="Zaremba-Niedzwiedzka K."/>
            <person name="Caceres E.F."/>
            <person name="Saw J.H."/>
            <person name="Backstrom D."/>
            <person name="Juzokaite L."/>
            <person name="Vancaester E."/>
            <person name="Seitz K.W."/>
            <person name="Anantharaman K."/>
            <person name="Starnawski P."/>
            <person name="Kjeldsen K.U."/>
            <person name="Scott M.B."/>
            <person name="Nunoura T."/>
            <person name="Banfield J.F."/>
            <person name="Schramm A."/>
            <person name="Baker B.J."/>
            <person name="Spang A."/>
            <person name="Ettema T.J.G."/>
        </authorList>
    </citation>
    <scope>NUCLEOTIDE SEQUENCE</scope>
    <source>
        <strain evidence="1">LCB_4</strain>
    </source>
</reference>
<evidence type="ECO:0000313" key="2">
    <source>
        <dbReference type="Proteomes" id="UP000186851"/>
    </source>
</evidence>
<dbReference type="AlphaFoldDB" id="A0AAF0IBW8"/>
<name>A0AAF0IBW8_ODILC</name>
<sequence length="89" mass="10463">MHISVINGVIEDFNKYRGSEIQAELISADSDKIEIKFSGPFCYTCGLIDYFEDFQLLLEDYTKIKFKVENYTQVDFDTYIVDYTPIQHE</sequence>
<reference evidence="1" key="2">
    <citation type="journal article" date="2022" name="Nat. Microbiol.">
        <title>A closed Candidatus Odinarchaeum chromosome exposes Asgard archaeal viruses.</title>
        <authorList>
            <person name="Tamarit D."/>
            <person name="Caceres E.F."/>
            <person name="Krupovic M."/>
            <person name="Nijland R."/>
            <person name="Eme L."/>
            <person name="Robinson N.P."/>
            <person name="Ettema T.J.G."/>
        </authorList>
    </citation>
    <scope>NUCLEOTIDE SEQUENCE</scope>
    <source>
        <strain evidence="1">LCB_4</strain>
    </source>
</reference>
<organism evidence="1 2">
    <name type="scientific">Odinarchaeota yellowstonii (strain LCB_4)</name>
    <dbReference type="NCBI Taxonomy" id="1841599"/>
    <lineage>
        <taxon>Archaea</taxon>
        <taxon>Promethearchaeati</taxon>
        <taxon>Candidatus Odinarchaeota</taxon>
        <taxon>Candidatus Odinarchaeia</taxon>
        <taxon>Candidatus Odinarchaeales</taxon>
        <taxon>Candidatus Odinarchaeaceae</taxon>
        <taxon>Candidatus Odinarchaeum</taxon>
    </lineage>
</organism>
<protein>
    <submittedName>
        <fullName evidence="1">Uncharacterized protein</fullName>
    </submittedName>
</protein>